<dbReference type="Gene3D" id="3.40.720.10">
    <property type="entry name" value="Alkaline Phosphatase, subunit A"/>
    <property type="match status" value="1"/>
</dbReference>
<dbReference type="InterPro" id="IPR000917">
    <property type="entry name" value="Sulfatase_N"/>
</dbReference>
<protein>
    <submittedName>
        <fullName evidence="3">Sulfatase-like hydrolase/transferase</fullName>
    </submittedName>
</protein>
<sequence length="474" mass="52169">MSRPDGADDGSALDGVTRKLVQRLPHGVKRLLAVPYNRVQRVRADREFAGRADGFPALSPADDAPDHVVCVVVDALRADVVDAETTPFLADRLVDAAVTPSPWTFPAVSSLVTGRYPHEHGSMRRSDDADRGATDLVVPPTLPTEPTPTTLPEVFAAAGYRTYGGFAFHMPFFALGGRFDTHRVYDDAPAEEVLPDFTRWFDRRRRAGDRTCSYLHLADLHEPVEPPRAFRQRYEVDDAIEGLSRWRFRETANPGREGDRYREHRRRLYRAAAAHVDDRLAALRERLPDDVALVVVGDHGEALWEQTALDARTFVDSRPAYGIDHGGTPYEAVARVPLAVEGLDVRPGGTPSLIDVAPTLLDALGQPEALATTGVSLSRGVPDDRVPLVEAARYGHEKKAAYRDGWKLIVSRGDDAAVGFRLPEEPGAAATRADLPADVERDLYDALPAWPDGTEPERRVSGMAQQRLEDLGYV</sequence>
<evidence type="ECO:0000313" key="3">
    <source>
        <dbReference type="EMBL" id="MFC7071402.1"/>
    </source>
</evidence>
<comment type="caution">
    <text evidence="3">The sequence shown here is derived from an EMBL/GenBank/DDBJ whole genome shotgun (WGS) entry which is preliminary data.</text>
</comment>
<organism evidence="3 4">
    <name type="scientific">Halobaculum lipolyticum</name>
    <dbReference type="NCBI Taxonomy" id="3032001"/>
    <lineage>
        <taxon>Archaea</taxon>
        <taxon>Methanobacteriati</taxon>
        <taxon>Methanobacteriota</taxon>
        <taxon>Stenosarchaea group</taxon>
        <taxon>Halobacteria</taxon>
        <taxon>Halobacteriales</taxon>
        <taxon>Haloferacaceae</taxon>
        <taxon>Halobaculum</taxon>
    </lineage>
</organism>
<dbReference type="AlphaFoldDB" id="A0ABD5WDQ2"/>
<dbReference type="SUPFAM" id="SSF53649">
    <property type="entry name" value="Alkaline phosphatase-like"/>
    <property type="match status" value="1"/>
</dbReference>
<name>A0ABD5WDQ2_9EURY</name>
<accession>A0ABD5WDQ2</accession>
<dbReference type="InterPro" id="IPR017850">
    <property type="entry name" value="Alkaline_phosphatase_core_sf"/>
</dbReference>
<feature type="domain" description="Sulfatase N-terminal" evidence="2">
    <location>
        <begin position="68"/>
        <end position="365"/>
    </location>
</feature>
<gene>
    <name evidence="3" type="ORF">ACFQL9_17290</name>
</gene>
<comment type="similarity">
    <text evidence="1">Belongs to the sulfatase family.</text>
</comment>
<dbReference type="InterPro" id="IPR050738">
    <property type="entry name" value="Sulfatase"/>
</dbReference>
<dbReference type="RefSeq" id="WP_284032549.1">
    <property type="nucleotide sequence ID" value="NZ_CP126154.1"/>
</dbReference>
<dbReference type="PANTHER" id="PTHR42693:SF33">
    <property type="entry name" value="ARYLSULFATASE"/>
    <property type="match status" value="1"/>
</dbReference>
<dbReference type="Proteomes" id="UP001596461">
    <property type="component" value="Unassembled WGS sequence"/>
</dbReference>
<evidence type="ECO:0000313" key="4">
    <source>
        <dbReference type="Proteomes" id="UP001596461"/>
    </source>
</evidence>
<reference evidence="3 4" key="1">
    <citation type="journal article" date="2019" name="Int. J. Syst. Evol. Microbiol.">
        <title>The Global Catalogue of Microorganisms (GCM) 10K type strain sequencing project: providing services to taxonomists for standard genome sequencing and annotation.</title>
        <authorList>
            <consortium name="The Broad Institute Genomics Platform"/>
            <consortium name="The Broad Institute Genome Sequencing Center for Infectious Disease"/>
            <person name="Wu L."/>
            <person name="Ma J."/>
        </authorList>
    </citation>
    <scope>NUCLEOTIDE SEQUENCE [LARGE SCALE GENOMIC DNA]</scope>
    <source>
        <strain evidence="3 4">DT31</strain>
    </source>
</reference>
<evidence type="ECO:0000259" key="2">
    <source>
        <dbReference type="Pfam" id="PF00884"/>
    </source>
</evidence>
<dbReference type="PANTHER" id="PTHR42693">
    <property type="entry name" value="ARYLSULFATASE FAMILY MEMBER"/>
    <property type="match status" value="1"/>
</dbReference>
<proteinExistence type="inferred from homology"/>
<evidence type="ECO:0000256" key="1">
    <source>
        <dbReference type="ARBA" id="ARBA00008779"/>
    </source>
</evidence>
<keyword evidence="4" id="KW-1185">Reference proteome</keyword>
<dbReference type="GeneID" id="81124409"/>
<dbReference type="Pfam" id="PF00884">
    <property type="entry name" value="Sulfatase"/>
    <property type="match status" value="1"/>
</dbReference>
<dbReference type="EMBL" id="JBHTAH010000024">
    <property type="protein sequence ID" value="MFC7071402.1"/>
    <property type="molecule type" value="Genomic_DNA"/>
</dbReference>